<dbReference type="AlphaFoldDB" id="A0A8T0BLX9"/>
<feature type="region of interest" description="Disordered" evidence="1">
    <location>
        <begin position="154"/>
        <end position="193"/>
    </location>
</feature>
<dbReference type="Proteomes" id="UP000606274">
    <property type="component" value="Unassembled WGS sequence"/>
</dbReference>
<dbReference type="EMBL" id="JABFDY010000004">
    <property type="protein sequence ID" value="KAF7708282.1"/>
    <property type="molecule type" value="Genomic_DNA"/>
</dbReference>
<feature type="compositionally biased region" description="Basic and acidic residues" evidence="1">
    <location>
        <begin position="342"/>
        <end position="356"/>
    </location>
</feature>
<evidence type="ECO:0000313" key="2">
    <source>
        <dbReference type="EMBL" id="KAF7708282.1"/>
    </source>
</evidence>
<protein>
    <submittedName>
        <fullName evidence="2">Uncharacterized protein</fullName>
    </submittedName>
</protein>
<reference evidence="2" key="1">
    <citation type="submission" date="2020-08" db="EMBL/GenBank/DDBJ databases">
        <title>Chromosome-level assembly of Southern catfish (Silurus meridionalis) provides insights into visual adaptation to the nocturnal and benthic lifestyles.</title>
        <authorList>
            <person name="Zhang Y."/>
            <person name="Wang D."/>
            <person name="Peng Z."/>
        </authorList>
    </citation>
    <scope>NUCLEOTIDE SEQUENCE</scope>
    <source>
        <strain evidence="2">SWU-2019-XX</strain>
        <tissue evidence="2">Muscle</tissue>
    </source>
</reference>
<keyword evidence="3" id="KW-1185">Reference proteome</keyword>
<feature type="region of interest" description="Disordered" evidence="1">
    <location>
        <begin position="39"/>
        <end position="64"/>
    </location>
</feature>
<proteinExistence type="predicted"/>
<comment type="caution">
    <text evidence="2">The sequence shown here is derived from an EMBL/GenBank/DDBJ whole genome shotgun (WGS) entry which is preliminary data.</text>
</comment>
<evidence type="ECO:0000256" key="1">
    <source>
        <dbReference type="SAM" id="MobiDB-lite"/>
    </source>
</evidence>
<evidence type="ECO:0000313" key="3">
    <source>
        <dbReference type="Proteomes" id="UP000606274"/>
    </source>
</evidence>
<accession>A0A8T0BLX9</accession>
<gene>
    <name evidence="2" type="ORF">HF521_017339</name>
</gene>
<dbReference type="OrthoDB" id="8961101at2759"/>
<feature type="region of interest" description="Disordered" evidence="1">
    <location>
        <begin position="334"/>
        <end position="356"/>
    </location>
</feature>
<name>A0A8T0BLX9_SILME</name>
<organism evidence="2 3">
    <name type="scientific">Silurus meridionalis</name>
    <name type="common">Southern catfish</name>
    <name type="synonym">Silurus soldatovi meridionalis</name>
    <dbReference type="NCBI Taxonomy" id="175797"/>
    <lineage>
        <taxon>Eukaryota</taxon>
        <taxon>Metazoa</taxon>
        <taxon>Chordata</taxon>
        <taxon>Craniata</taxon>
        <taxon>Vertebrata</taxon>
        <taxon>Euteleostomi</taxon>
        <taxon>Actinopterygii</taxon>
        <taxon>Neopterygii</taxon>
        <taxon>Teleostei</taxon>
        <taxon>Ostariophysi</taxon>
        <taxon>Siluriformes</taxon>
        <taxon>Siluridae</taxon>
        <taxon>Silurus</taxon>
    </lineage>
</organism>
<sequence length="384" mass="43229">MENCNETSTQDKTLQPQMPEFKPLSFAILGSKIEILARKTKEPETHIPDSSSDLTKQESRHNEAPEEVLAHENNIMATEAEQDACPPPISTTCKSPIESSNIIRQFGPEHLAKSPWKTRQLLQIHKTDPMYFWPDKAMIKDIRKRMLPHTLESGRTMAHNTPSDVNDETPMMNSEQDTSNTEVMSESPDSTTDNQAQLKGNIIDAVLKSITLTSFKDQLTQRITNEIDVRLAKVISQFEEQQLALEFESARDQSQNISQEQPSRANVSMCEFSDCVASMIGFALIEIREKLKNDFRSQSNNDTASPAASDTASDIVDKVFEDILNSLIPISDDTSNVSTPTFDDRPDCRSGSARERTHQLYVSPLPDHFSTNLDDIVHVEEEFK</sequence>
<feature type="compositionally biased region" description="Polar residues" evidence="1">
    <location>
        <begin position="171"/>
        <end position="193"/>
    </location>
</feature>
<feature type="compositionally biased region" description="Basic and acidic residues" evidence="1">
    <location>
        <begin position="55"/>
        <end position="64"/>
    </location>
</feature>